<dbReference type="GO" id="GO:0006400">
    <property type="term" value="P:tRNA modification"/>
    <property type="evidence" value="ECO:0007669"/>
    <property type="project" value="UniProtKB-UniRule"/>
</dbReference>
<dbReference type="NCBIfam" id="TIGR02432">
    <property type="entry name" value="lysidine_TilS_N"/>
    <property type="match status" value="1"/>
</dbReference>
<dbReference type="Proteomes" id="UP000557688">
    <property type="component" value="Unassembled WGS sequence"/>
</dbReference>
<dbReference type="CDD" id="cd01992">
    <property type="entry name" value="TilS_N"/>
    <property type="match status" value="1"/>
</dbReference>
<sequence>MPAAPATDAAPPDAAWFAGRMAGLGPWAGGPVALAVSGGADSLALAWLTQRWQAGTAQGRPDRLLGLIVDHRLRPESADEAALTARRLAAIGVESRILRLDNLGPGPAIAARARAARYTALFAACREAGAIDLLLAHHRLDQAETVAMRERAGSRERGLAAMATIAEQRDLRLVRPLLGCPPQGLREVLRAAGLGWVEDPSNADHRHTRARLRAGLRDDPDAIAALLARAAAAGSARMRGEAALADELAACCAPTAYGAVALRVAPARLSPAALSALVRWVGAGAFAPGTNALATFAARAAAGATLGGVRAVRSAGAVWLVREPAACAAPVAAADGAVWDARFRLRGRPGDGVTLGALGAQPPPRVVAHPWPKPALRAAIPALRQGARLVAVPHLGFFEPGYADLGVEPVWRDPLLGRALWP</sequence>
<comment type="catalytic activity">
    <reaction evidence="5 6">
        <text>cytidine(34) in tRNA(Ile2) + L-lysine + ATP = lysidine(34) in tRNA(Ile2) + AMP + diphosphate + H(+)</text>
        <dbReference type="Rhea" id="RHEA:43744"/>
        <dbReference type="Rhea" id="RHEA-COMP:10625"/>
        <dbReference type="Rhea" id="RHEA-COMP:10670"/>
        <dbReference type="ChEBI" id="CHEBI:15378"/>
        <dbReference type="ChEBI" id="CHEBI:30616"/>
        <dbReference type="ChEBI" id="CHEBI:32551"/>
        <dbReference type="ChEBI" id="CHEBI:33019"/>
        <dbReference type="ChEBI" id="CHEBI:82748"/>
        <dbReference type="ChEBI" id="CHEBI:83665"/>
        <dbReference type="ChEBI" id="CHEBI:456215"/>
        <dbReference type="EC" id="6.3.4.19"/>
    </reaction>
</comment>
<dbReference type="GO" id="GO:0005737">
    <property type="term" value="C:cytoplasm"/>
    <property type="evidence" value="ECO:0007669"/>
    <property type="project" value="UniProtKB-SubCell"/>
</dbReference>
<keyword evidence="3 6" id="KW-0547">Nucleotide-binding</keyword>
<dbReference type="Gene3D" id="3.40.50.620">
    <property type="entry name" value="HUPs"/>
    <property type="match status" value="1"/>
</dbReference>
<proteinExistence type="inferred from homology"/>
<keyword evidence="9" id="KW-1185">Reference proteome</keyword>
<evidence type="ECO:0000256" key="2">
    <source>
        <dbReference type="ARBA" id="ARBA00022694"/>
    </source>
</evidence>
<protein>
    <recommendedName>
        <fullName evidence="6">tRNA(Ile)-lysidine synthase</fullName>
        <ecNumber evidence="6">6.3.4.19</ecNumber>
    </recommendedName>
    <alternativeName>
        <fullName evidence="6">tRNA(Ile)-2-lysyl-cytidine synthase</fullName>
    </alternativeName>
    <alternativeName>
        <fullName evidence="6">tRNA(Ile)-lysidine synthetase</fullName>
    </alternativeName>
</protein>
<comment type="caution">
    <text evidence="8">The sequence shown here is derived from an EMBL/GenBank/DDBJ whole genome shotgun (WGS) entry which is preliminary data.</text>
</comment>
<comment type="similarity">
    <text evidence="6">Belongs to the tRNA(Ile)-lysidine synthase family.</text>
</comment>
<feature type="binding site" evidence="6">
    <location>
        <begin position="37"/>
        <end position="42"/>
    </location>
    <ligand>
        <name>ATP</name>
        <dbReference type="ChEBI" id="CHEBI:30616"/>
    </ligand>
</feature>
<gene>
    <name evidence="6" type="primary">tilS</name>
    <name evidence="8" type="ORF">FHR90_001474</name>
</gene>
<evidence type="ECO:0000313" key="8">
    <source>
        <dbReference type="EMBL" id="MBB3173651.1"/>
    </source>
</evidence>
<feature type="domain" description="tRNA(Ile)-lysidine/2-thiocytidine synthase N-terminal" evidence="7">
    <location>
        <begin position="32"/>
        <end position="214"/>
    </location>
</feature>
<dbReference type="GO" id="GO:0005524">
    <property type="term" value="F:ATP binding"/>
    <property type="evidence" value="ECO:0007669"/>
    <property type="project" value="UniProtKB-UniRule"/>
</dbReference>
<evidence type="ECO:0000313" key="9">
    <source>
        <dbReference type="Proteomes" id="UP000557688"/>
    </source>
</evidence>
<dbReference type="AlphaFoldDB" id="A0A839V2C9"/>
<evidence type="ECO:0000256" key="1">
    <source>
        <dbReference type="ARBA" id="ARBA00022598"/>
    </source>
</evidence>
<dbReference type="HAMAP" id="MF_01161">
    <property type="entry name" value="tRNA_Ile_lys_synt"/>
    <property type="match status" value="1"/>
</dbReference>
<dbReference type="InterPro" id="IPR012094">
    <property type="entry name" value="tRNA_Ile_lys_synt"/>
</dbReference>
<evidence type="ECO:0000256" key="5">
    <source>
        <dbReference type="ARBA" id="ARBA00048539"/>
    </source>
</evidence>
<dbReference type="GO" id="GO:0032267">
    <property type="term" value="F:tRNA(Ile)-lysidine synthase activity"/>
    <property type="evidence" value="ECO:0007669"/>
    <property type="project" value="UniProtKB-EC"/>
</dbReference>
<dbReference type="SUPFAM" id="SSF52402">
    <property type="entry name" value="Adenine nucleotide alpha hydrolases-like"/>
    <property type="match status" value="1"/>
</dbReference>
<dbReference type="InterPro" id="IPR014729">
    <property type="entry name" value="Rossmann-like_a/b/a_fold"/>
</dbReference>
<organism evidence="8 9">
    <name type="scientific">Endobacter medicaginis</name>
    <dbReference type="NCBI Taxonomy" id="1181271"/>
    <lineage>
        <taxon>Bacteria</taxon>
        <taxon>Pseudomonadati</taxon>
        <taxon>Pseudomonadota</taxon>
        <taxon>Alphaproteobacteria</taxon>
        <taxon>Acetobacterales</taxon>
        <taxon>Acetobacteraceae</taxon>
        <taxon>Endobacter</taxon>
    </lineage>
</organism>
<keyword evidence="6" id="KW-0963">Cytoplasm</keyword>
<evidence type="ECO:0000256" key="3">
    <source>
        <dbReference type="ARBA" id="ARBA00022741"/>
    </source>
</evidence>
<name>A0A839V2C9_9PROT</name>
<keyword evidence="4 6" id="KW-0067">ATP-binding</keyword>
<comment type="function">
    <text evidence="6">Ligates lysine onto the cytidine present at position 34 of the AUA codon-specific tRNA(Ile) that contains the anticodon CAU, in an ATP-dependent manner. Cytidine is converted to lysidine, thus changing the amino acid specificity of the tRNA from methionine to isoleucine.</text>
</comment>
<evidence type="ECO:0000256" key="4">
    <source>
        <dbReference type="ARBA" id="ARBA00022840"/>
    </source>
</evidence>
<comment type="domain">
    <text evidence="6">The N-terminal region contains the highly conserved SGGXDS motif, predicted to be a P-loop motif involved in ATP binding.</text>
</comment>
<reference evidence="8 9" key="1">
    <citation type="submission" date="2020-08" db="EMBL/GenBank/DDBJ databases">
        <title>Genomic Encyclopedia of Type Strains, Phase III (KMG-III): the genomes of soil and plant-associated and newly described type strains.</title>
        <authorList>
            <person name="Whitman W."/>
        </authorList>
    </citation>
    <scope>NUCLEOTIDE SEQUENCE [LARGE SCALE GENOMIC DNA]</scope>
    <source>
        <strain evidence="8 9">CECT 8088</strain>
    </source>
</reference>
<accession>A0A839V2C9</accession>
<dbReference type="InterPro" id="IPR011063">
    <property type="entry name" value="TilS/TtcA_N"/>
</dbReference>
<dbReference type="PANTHER" id="PTHR43033:SF5">
    <property type="entry name" value="TRNA(ILE)-LYSIDINE SYNTHETASE"/>
    <property type="match status" value="1"/>
</dbReference>
<dbReference type="Pfam" id="PF01171">
    <property type="entry name" value="ATP_bind_3"/>
    <property type="match status" value="1"/>
</dbReference>
<evidence type="ECO:0000256" key="6">
    <source>
        <dbReference type="HAMAP-Rule" id="MF_01161"/>
    </source>
</evidence>
<dbReference type="PANTHER" id="PTHR43033">
    <property type="entry name" value="TRNA(ILE)-LYSIDINE SYNTHASE-RELATED"/>
    <property type="match status" value="1"/>
</dbReference>
<evidence type="ECO:0000259" key="7">
    <source>
        <dbReference type="Pfam" id="PF01171"/>
    </source>
</evidence>
<dbReference type="EMBL" id="JACHXV010000004">
    <property type="protein sequence ID" value="MBB3173651.1"/>
    <property type="molecule type" value="Genomic_DNA"/>
</dbReference>
<keyword evidence="1 6" id="KW-0436">Ligase</keyword>
<comment type="subcellular location">
    <subcellularLocation>
        <location evidence="6">Cytoplasm</location>
    </subcellularLocation>
</comment>
<dbReference type="InterPro" id="IPR012795">
    <property type="entry name" value="tRNA_Ile_lys_synt_N"/>
</dbReference>
<keyword evidence="2 6" id="KW-0819">tRNA processing</keyword>
<dbReference type="EC" id="6.3.4.19" evidence="6"/>
<dbReference type="RefSeq" id="WP_183274986.1">
    <property type="nucleotide sequence ID" value="NZ_JACHXV010000004.1"/>
</dbReference>